<accession>A0A508AAW2</accession>
<comment type="caution">
    <text evidence="3">The sequence shown here is derived from an EMBL/GenBank/DDBJ whole genome shotgun (WGS) entry which is preliminary data.</text>
</comment>
<dbReference type="AlphaFoldDB" id="A0A508AAW2"/>
<protein>
    <submittedName>
        <fullName evidence="3">Flp pilus assembly protein CpaB</fullName>
    </submittedName>
</protein>
<dbReference type="InterPro" id="IPR017592">
    <property type="entry name" value="Pilus_assmbl_Flp-typ_CpaB"/>
</dbReference>
<gene>
    <name evidence="3" type="primary">cpaB</name>
    <name evidence="3" type="ORF">FKV25_07640</name>
</gene>
<proteinExistence type="predicted"/>
<evidence type="ECO:0000259" key="2">
    <source>
        <dbReference type="SMART" id="SM00858"/>
    </source>
</evidence>
<dbReference type="Pfam" id="PF16976">
    <property type="entry name" value="RcpC"/>
    <property type="match status" value="1"/>
</dbReference>
<feature type="transmembrane region" description="Helical" evidence="1">
    <location>
        <begin position="23"/>
        <end position="44"/>
    </location>
</feature>
<dbReference type="SMART" id="SM00858">
    <property type="entry name" value="SAF"/>
    <property type="match status" value="1"/>
</dbReference>
<reference evidence="3 4" key="1">
    <citation type="submission" date="2019-06" db="EMBL/GenBank/DDBJ databases">
        <title>Lysobacter alkalisoli sp. nov. isolated from saline soil.</title>
        <authorList>
            <person name="Sun J.-Q."/>
            <person name="Xu L."/>
        </authorList>
    </citation>
    <scope>NUCLEOTIDE SEQUENCE [LARGE SCALE GENOMIC DNA]</scope>
    <source>
        <strain evidence="3 4">JCM 31130</strain>
    </source>
</reference>
<keyword evidence="1" id="KW-0812">Transmembrane</keyword>
<dbReference type="OrthoDB" id="2037472at2"/>
<dbReference type="Pfam" id="PF08666">
    <property type="entry name" value="SAF"/>
    <property type="match status" value="1"/>
</dbReference>
<dbReference type="InterPro" id="IPR031571">
    <property type="entry name" value="RcpC_dom"/>
</dbReference>
<dbReference type="NCBIfam" id="TIGR03177">
    <property type="entry name" value="pilus_cpaB"/>
    <property type="match status" value="1"/>
</dbReference>
<feature type="domain" description="SAF" evidence="2">
    <location>
        <begin position="62"/>
        <end position="126"/>
    </location>
</feature>
<evidence type="ECO:0000313" key="3">
    <source>
        <dbReference type="EMBL" id="TQD45691.1"/>
    </source>
</evidence>
<keyword evidence="1" id="KW-0472">Membrane</keyword>
<keyword evidence="4" id="KW-1185">Reference proteome</keyword>
<dbReference type="Proteomes" id="UP000318212">
    <property type="component" value="Unassembled WGS sequence"/>
</dbReference>
<name>A0A508AAW2_9GAMM</name>
<sequence>MQFSRRDRFKGELVALPKLNKNVLFLGGAIVLGLIAALLSVSYIQERVAEATAAARVKVAETEVVVSRRNLEIGDTIAESDMVTRTVPVDFVPADAVTTDNYAGFIDRMVRSPIKQGTPLSASALVPMYDKFSHVIVPGKVGYTLSVNENNSISGMIAPGDRVDILLTYDADANAGDGPKVKQGERVAPLLENITVLATGTRIGDLPDGADSTAFSSVTLELDPDQAELLTVGQKAGEVRVLLRNHEDNTPFGLSGISEKTLMSLFGGGGGDDVEYIIGGN</sequence>
<dbReference type="EMBL" id="VICE01000071">
    <property type="protein sequence ID" value="TQD45691.1"/>
    <property type="molecule type" value="Genomic_DNA"/>
</dbReference>
<dbReference type="CDD" id="cd11614">
    <property type="entry name" value="SAF_CpaB_FlgA_like"/>
    <property type="match status" value="1"/>
</dbReference>
<evidence type="ECO:0000313" key="4">
    <source>
        <dbReference type="Proteomes" id="UP000318212"/>
    </source>
</evidence>
<keyword evidence="1" id="KW-1133">Transmembrane helix</keyword>
<organism evidence="3 4">
    <name type="scientific">Marilutibacter aestuarii</name>
    <dbReference type="NCBI Taxonomy" id="1706195"/>
    <lineage>
        <taxon>Bacteria</taxon>
        <taxon>Pseudomonadati</taxon>
        <taxon>Pseudomonadota</taxon>
        <taxon>Gammaproteobacteria</taxon>
        <taxon>Lysobacterales</taxon>
        <taxon>Lysobacteraceae</taxon>
        <taxon>Marilutibacter</taxon>
    </lineage>
</organism>
<evidence type="ECO:0000256" key="1">
    <source>
        <dbReference type="SAM" id="Phobius"/>
    </source>
</evidence>
<dbReference type="InterPro" id="IPR013974">
    <property type="entry name" value="SAF"/>
</dbReference>